<proteinExistence type="predicted"/>
<keyword evidence="1" id="KW-1133">Transmembrane helix</keyword>
<organism evidence="2">
    <name type="scientific">gut metagenome</name>
    <dbReference type="NCBI Taxonomy" id="749906"/>
    <lineage>
        <taxon>unclassified sequences</taxon>
        <taxon>metagenomes</taxon>
        <taxon>organismal metagenomes</taxon>
    </lineage>
</organism>
<evidence type="ECO:0000256" key="1">
    <source>
        <dbReference type="SAM" id="Phobius"/>
    </source>
</evidence>
<feature type="transmembrane region" description="Helical" evidence="1">
    <location>
        <begin position="29"/>
        <end position="48"/>
    </location>
</feature>
<keyword evidence="1" id="KW-0472">Membrane</keyword>
<sequence length="63" mass="7817">MLYAILYLHAKLYSCIYILPLYTYSSQFLVIYHPCIFYEYIVKSFYYYELIMKRRQAHERAQA</sequence>
<name>J9GJ02_9ZZZZ</name>
<dbReference type="EMBL" id="AMCI01002739">
    <property type="protein sequence ID" value="EJX01978.1"/>
    <property type="molecule type" value="Genomic_DNA"/>
</dbReference>
<accession>J9GJ02</accession>
<gene>
    <name evidence="2" type="ORF">EVA_09915</name>
</gene>
<protein>
    <submittedName>
        <fullName evidence="2">Membrane protein</fullName>
    </submittedName>
</protein>
<evidence type="ECO:0000313" key="2">
    <source>
        <dbReference type="EMBL" id="EJX01978.1"/>
    </source>
</evidence>
<comment type="caution">
    <text evidence="2">The sequence shown here is derived from an EMBL/GenBank/DDBJ whole genome shotgun (WGS) entry which is preliminary data.</text>
</comment>
<keyword evidence="1" id="KW-0812">Transmembrane</keyword>
<reference evidence="2" key="1">
    <citation type="journal article" date="2012" name="PLoS ONE">
        <title>Gene sets for utilization of primary and secondary nutrition supplies in the distal gut of endangered iberian lynx.</title>
        <authorList>
            <person name="Alcaide M."/>
            <person name="Messina E."/>
            <person name="Richter M."/>
            <person name="Bargiela R."/>
            <person name="Peplies J."/>
            <person name="Huws S.A."/>
            <person name="Newbold C.J."/>
            <person name="Golyshin P.N."/>
            <person name="Simon M.A."/>
            <person name="Lopez G."/>
            <person name="Yakimov M.M."/>
            <person name="Ferrer M."/>
        </authorList>
    </citation>
    <scope>NUCLEOTIDE SEQUENCE</scope>
</reference>
<dbReference type="AlphaFoldDB" id="J9GJ02"/>